<evidence type="ECO:0000313" key="3">
    <source>
        <dbReference type="Proteomes" id="UP000007881"/>
    </source>
</evidence>
<name>I0IFT3_PHYMF</name>
<accession>I0IFT3</accession>
<dbReference type="Gene3D" id="3.90.550.10">
    <property type="entry name" value="Spore Coat Polysaccharide Biosynthesis Protein SpsA, Chain A"/>
    <property type="match status" value="1"/>
</dbReference>
<dbReference type="Pfam" id="PF00535">
    <property type="entry name" value="Glycos_transf_2"/>
    <property type="match status" value="1"/>
</dbReference>
<dbReference type="GO" id="GO:0016740">
    <property type="term" value="F:transferase activity"/>
    <property type="evidence" value="ECO:0007669"/>
    <property type="project" value="UniProtKB-KW"/>
</dbReference>
<dbReference type="InterPro" id="IPR001173">
    <property type="entry name" value="Glyco_trans_2-like"/>
</dbReference>
<dbReference type="eggNOG" id="COG1216">
    <property type="taxonomic scope" value="Bacteria"/>
</dbReference>
<protein>
    <submittedName>
        <fullName evidence="2">Putative glycosyltransferase</fullName>
    </submittedName>
</protein>
<proteinExistence type="predicted"/>
<evidence type="ECO:0000313" key="2">
    <source>
        <dbReference type="EMBL" id="BAM04121.1"/>
    </source>
</evidence>
<keyword evidence="2" id="KW-0808">Transferase</keyword>
<dbReference type="PANTHER" id="PTHR43685:SF3">
    <property type="entry name" value="SLR2126 PROTEIN"/>
    <property type="match status" value="1"/>
</dbReference>
<dbReference type="AlphaFoldDB" id="I0IFT3"/>
<keyword evidence="3" id="KW-1185">Reference proteome</keyword>
<dbReference type="RefSeq" id="WP_014437339.1">
    <property type="nucleotide sequence ID" value="NC_017080.1"/>
</dbReference>
<dbReference type="InterPro" id="IPR050834">
    <property type="entry name" value="Glycosyltransf_2"/>
</dbReference>
<evidence type="ECO:0000259" key="1">
    <source>
        <dbReference type="Pfam" id="PF00535"/>
    </source>
</evidence>
<reference evidence="2 3" key="1">
    <citation type="submission" date="2012-02" db="EMBL/GenBank/DDBJ databases">
        <title>Complete genome sequence of Phycisphaera mikurensis NBRC 102666.</title>
        <authorList>
            <person name="Ankai A."/>
            <person name="Hosoyama A."/>
            <person name="Terui Y."/>
            <person name="Sekine M."/>
            <person name="Fukai R."/>
            <person name="Kato Y."/>
            <person name="Nakamura S."/>
            <person name="Yamada-Narita S."/>
            <person name="Kawakoshi A."/>
            <person name="Fukunaga Y."/>
            <person name="Yamazaki S."/>
            <person name="Fujita N."/>
        </authorList>
    </citation>
    <scope>NUCLEOTIDE SEQUENCE [LARGE SCALE GENOMIC DNA]</scope>
    <source>
        <strain evidence="3">NBRC 102666 / KCTC 22515 / FYK2301M01</strain>
    </source>
</reference>
<dbReference type="PANTHER" id="PTHR43685">
    <property type="entry name" value="GLYCOSYLTRANSFERASE"/>
    <property type="match status" value="1"/>
</dbReference>
<dbReference type="KEGG" id="phm:PSMK_19620"/>
<sequence length="310" mass="33304">MSPATAFSVIVPAFDRPERIRRCVAALGRLEWPADRLEAVVVDDGSVEPLDAAALAGEAPRLRLRVIRQANAGPAAARNRGAAEAIHPHLAFTDDDCEPRPDWLARFADRLAERPAAMLGGAFVNATPENPAAVASHFVTELFYERGVRAGRGSGPDGAWLFVTANLCVPREAFLAVGGFDERFPLPAGEDFDFCHRFQHAGHPAAYAPEAAVDHFHPMGLAAFWRQHRGYGGGSLQFRVRASARRGAAATAGLGGFHAELVRRAIGRVRRPRHVVEGMHIALSQVAAAAGVLAESRRLRRGTAAGRRVA</sequence>
<dbReference type="EMBL" id="AP012338">
    <property type="protein sequence ID" value="BAM04121.1"/>
    <property type="molecule type" value="Genomic_DNA"/>
</dbReference>
<dbReference type="InterPro" id="IPR029044">
    <property type="entry name" value="Nucleotide-diphossugar_trans"/>
</dbReference>
<gene>
    <name evidence="2" type="ordered locus">PSMK_19620</name>
</gene>
<dbReference type="HOGENOM" id="CLU_025996_19_6_0"/>
<dbReference type="SUPFAM" id="SSF53448">
    <property type="entry name" value="Nucleotide-diphospho-sugar transferases"/>
    <property type="match status" value="1"/>
</dbReference>
<organism evidence="2 3">
    <name type="scientific">Phycisphaera mikurensis (strain NBRC 102666 / KCTC 22515 / FYK2301M01)</name>
    <dbReference type="NCBI Taxonomy" id="1142394"/>
    <lineage>
        <taxon>Bacteria</taxon>
        <taxon>Pseudomonadati</taxon>
        <taxon>Planctomycetota</taxon>
        <taxon>Phycisphaerae</taxon>
        <taxon>Phycisphaerales</taxon>
        <taxon>Phycisphaeraceae</taxon>
        <taxon>Phycisphaera</taxon>
    </lineage>
</organism>
<feature type="domain" description="Glycosyltransferase 2-like" evidence="1">
    <location>
        <begin position="8"/>
        <end position="145"/>
    </location>
</feature>
<dbReference type="OrthoDB" id="9781367at2"/>
<dbReference type="Proteomes" id="UP000007881">
    <property type="component" value="Chromosome"/>
</dbReference>
<dbReference type="STRING" id="1142394.PSMK_19620"/>